<accession>A0AAD9PIU1</accession>
<dbReference type="AlphaFoldDB" id="A0AAD9PIU1"/>
<dbReference type="KEGG" id="bdw:94337575"/>
<keyword evidence="2" id="KW-1185">Reference proteome</keyword>
<sequence length="314" mass="35686">MYLAQFFRYWTSLPRACNISSCRTPVVLYIHANESDGLTDITALTRLAQSKQVLMYKEHYSKVPESIYDMYKVPTVPIILGIKEGACIAQVTLGNTEKSDELMQLLDLDPLLKDKVNSDSTADKGHSNISKLSLLDNRRVDSKRLKEQTSLVLEIYNQPSVKLHGLSSSQCKQLESIALENGYPTACNLHAKLIEDLAVKQAIHGDFKGAIKHCIKCYRLGHVPRLTESLMQYVSQKDALEFAAELRAIIGPDVHVYMTKRKVPGGVARKRRGFGGRYIWQGLDYRPGRYKPRNLHQYQNEWTCIQDKNLPINF</sequence>
<evidence type="ECO:0008006" key="3">
    <source>
        <dbReference type="Google" id="ProtNLM"/>
    </source>
</evidence>
<evidence type="ECO:0000313" key="1">
    <source>
        <dbReference type="EMBL" id="KAK2195601.1"/>
    </source>
</evidence>
<evidence type="ECO:0000313" key="2">
    <source>
        <dbReference type="Proteomes" id="UP001214638"/>
    </source>
</evidence>
<dbReference type="RefSeq" id="XP_067802444.1">
    <property type="nucleotide sequence ID" value="XM_067948293.1"/>
</dbReference>
<proteinExistence type="predicted"/>
<protein>
    <recommendedName>
        <fullName evidence="3">Thioredoxin domain-containing protein</fullName>
    </recommendedName>
</protein>
<reference evidence="1" key="1">
    <citation type="journal article" date="2023" name="Nat. Microbiol.">
        <title>Babesia duncani multi-omics identifies virulence factors and drug targets.</title>
        <authorList>
            <person name="Singh P."/>
            <person name="Lonardi S."/>
            <person name="Liang Q."/>
            <person name="Vydyam P."/>
            <person name="Khabirova E."/>
            <person name="Fang T."/>
            <person name="Gihaz S."/>
            <person name="Thekkiniath J."/>
            <person name="Munshi M."/>
            <person name="Abel S."/>
            <person name="Ciampossin L."/>
            <person name="Batugedara G."/>
            <person name="Gupta M."/>
            <person name="Lu X.M."/>
            <person name="Lenz T."/>
            <person name="Chakravarty S."/>
            <person name="Cornillot E."/>
            <person name="Hu Y."/>
            <person name="Ma W."/>
            <person name="Gonzalez L.M."/>
            <person name="Sanchez S."/>
            <person name="Estrada K."/>
            <person name="Sanchez-Flores A."/>
            <person name="Montero E."/>
            <person name="Harb O.S."/>
            <person name="Le Roch K.G."/>
            <person name="Mamoun C.B."/>
        </authorList>
    </citation>
    <scope>NUCLEOTIDE SEQUENCE</scope>
    <source>
        <strain evidence="1">WA1</strain>
    </source>
</reference>
<name>A0AAD9PIU1_9APIC</name>
<dbReference type="Proteomes" id="UP001214638">
    <property type="component" value="Unassembled WGS sequence"/>
</dbReference>
<organism evidence="1 2">
    <name type="scientific">Babesia duncani</name>
    <dbReference type="NCBI Taxonomy" id="323732"/>
    <lineage>
        <taxon>Eukaryota</taxon>
        <taxon>Sar</taxon>
        <taxon>Alveolata</taxon>
        <taxon>Apicomplexa</taxon>
        <taxon>Aconoidasida</taxon>
        <taxon>Piroplasmida</taxon>
        <taxon>Babesiidae</taxon>
        <taxon>Babesia</taxon>
    </lineage>
</organism>
<dbReference type="GeneID" id="94337575"/>
<gene>
    <name evidence="1" type="ORF">BdWA1_003278</name>
</gene>
<dbReference type="EMBL" id="JALLKP010000004">
    <property type="protein sequence ID" value="KAK2195601.1"/>
    <property type="molecule type" value="Genomic_DNA"/>
</dbReference>
<comment type="caution">
    <text evidence="1">The sequence shown here is derived from an EMBL/GenBank/DDBJ whole genome shotgun (WGS) entry which is preliminary data.</text>
</comment>